<gene>
    <name evidence="1" type="ORF">JET14_06080</name>
</gene>
<accession>A0A7T7HM44</accession>
<evidence type="ECO:0000313" key="2">
    <source>
        <dbReference type="Proteomes" id="UP000596083"/>
    </source>
</evidence>
<organism evidence="1 2">
    <name type="scientific">Martelella lutilitoris</name>
    <dbReference type="NCBI Taxonomy" id="2583532"/>
    <lineage>
        <taxon>Bacteria</taxon>
        <taxon>Pseudomonadati</taxon>
        <taxon>Pseudomonadota</taxon>
        <taxon>Alphaproteobacteria</taxon>
        <taxon>Hyphomicrobiales</taxon>
        <taxon>Aurantimonadaceae</taxon>
        <taxon>Martelella</taxon>
    </lineage>
</organism>
<dbReference type="RefSeq" id="WP_200337255.1">
    <property type="nucleotide sequence ID" value="NZ_CP066786.1"/>
</dbReference>
<dbReference type="EMBL" id="CP066786">
    <property type="protein sequence ID" value="QQM31735.1"/>
    <property type="molecule type" value="Genomic_DNA"/>
</dbReference>
<reference evidence="1 2" key="1">
    <citation type="submission" date="2020-12" db="EMBL/GenBank/DDBJ databases">
        <authorList>
            <person name="Zheng R.K."/>
            <person name="Sun C.M."/>
        </authorList>
    </citation>
    <scope>NUCLEOTIDE SEQUENCE [LARGE SCALE GENOMIC DNA]</scope>
    <source>
        <strain evidence="1 2">ZRK001</strain>
    </source>
</reference>
<proteinExistence type="predicted"/>
<dbReference type="AlphaFoldDB" id="A0A7T7HM44"/>
<protein>
    <submittedName>
        <fullName evidence="1">Uncharacterized protein</fullName>
    </submittedName>
</protein>
<name>A0A7T7HM44_9HYPH</name>
<dbReference type="Proteomes" id="UP000596083">
    <property type="component" value="Chromosome"/>
</dbReference>
<evidence type="ECO:0000313" key="1">
    <source>
        <dbReference type="EMBL" id="QQM31735.1"/>
    </source>
</evidence>
<sequence>MTSAGAEERLDDLPNGKIRMAKIYGAGAAMGFSPQQVDAMSVWQFSAALDGYIKANSAAENDQTRLTDGQAEEIWAWLQEQE</sequence>
<dbReference type="KEGG" id="mlut:JET14_06080"/>